<dbReference type="EMBL" id="DYZF01000097">
    <property type="protein sequence ID" value="HJE51144.1"/>
    <property type="molecule type" value="Genomic_DNA"/>
</dbReference>
<evidence type="ECO:0000313" key="10">
    <source>
        <dbReference type="Proteomes" id="UP000712713"/>
    </source>
</evidence>
<dbReference type="InterPro" id="IPR000315">
    <property type="entry name" value="Znf_B-box"/>
</dbReference>
<evidence type="ECO:0000259" key="8">
    <source>
        <dbReference type="PROSITE" id="PS50119"/>
    </source>
</evidence>
<evidence type="ECO:0000256" key="4">
    <source>
        <dbReference type="ARBA" id="ARBA00022801"/>
    </source>
</evidence>
<keyword evidence="5 7" id="KW-1133">Transmembrane helix</keyword>
<feature type="transmembrane region" description="Helical" evidence="7">
    <location>
        <begin position="176"/>
        <end position="196"/>
    </location>
</feature>
<feature type="transmembrane region" description="Helical" evidence="7">
    <location>
        <begin position="71"/>
        <end position="90"/>
    </location>
</feature>
<feature type="transmembrane region" description="Helical" evidence="7">
    <location>
        <begin position="252"/>
        <end position="268"/>
    </location>
</feature>
<dbReference type="InterPro" id="IPR035952">
    <property type="entry name" value="Rhomboid-like_sf"/>
</dbReference>
<sequence length="301" mass="32205">MDDVATCYRHPSEATRITCQRCDRPICGSCMIPGSVGFQCPECVHRGNRETRQHQLPYGGVRSSNPKATSIALIAVNVLVWVAVLLTGGSNGRLFATLALMPNGHCEPRADGMFLIDRFMCLQQGAEWWPGVASGAPWQVITSAFTHVSPLHILFNMLMLFLLGPQVEGIMGRARFLAIYFIAALGGSAGVMLFSAPFVKTMGASGAVYGLMGALLILALKHKGDVRGILMWIGLNVAFSFMVSGISWEGHLGGLVGGVAAISAFVMLPKQHRARWGWPLAGLAALVFIGIIVARALTLAV</sequence>
<dbReference type="Pfam" id="PF01694">
    <property type="entry name" value="Rhomboid"/>
    <property type="match status" value="1"/>
</dbReference>
<dbReference type="GO" id="GO:0008270">
    <property type="term" value="F:zinc ion binding"/>
    <property type="evidence" value="ECO:0007669"/>
    <property type="project" value="InterPro"/>
</dbReference>
<accession>A0A921EP35</accession>
<gene>
    <name evidence="9" type="ORF">K8V15_04075</name>
</gene>
<keyword evidence="4" id="KW-0378">Hydrolase</keyword>
<evidence type="ECO:0000256" key="1">
    <source>
        <dbReference type="ARBA" id="ARBA00004141"/>
    </source>
</evidence>
<dbReference type="Gene3D" id="1.20.1540.10">
    <property type="entry name" value="Rhomboid-like"/>
    <property type="match status" value="1"/>
</dbReference>
<evidence type="ECO:0000256" key="2">
    <source>
        <dbReference type="ARBA" id="ARBA00009045"/>
    </source>
</evidence>
<dbReference type="PANTHER" id="PTHR43731:SF14">
    <property type="entry name" value="PRESENILIN-ASSOCIATED RHOMBOID-LIKE PROTEIN, MITOCHONDRIAL"/>
    <property type="match status" value="1"/>
</dbReference>
<dbReference type="Proteomes" id="UP000712713">
    <property type="component" value="Unassembled WGS sequence"/>
</dbReference>
<proteinExistence type="inferred from homology"/>
<keyword evidence="3 7" id="KW-0812">Transmembrane</keyword>
<keyword evidence="6 7" id="KW-0472">Membrane</keyword>
<evidence type="ECO:0000256" key="5">
    <source>
        <dbReference type="ARBA" id="ARBA00022989"/>
    </source>
</evidence>
<dbReference type="GO" id="GO:0004252">
    <property type="term" value="F:serine-type endopeptidase activity"/>
    <property type="evidence" value="ECO:0007669"/>
    <property type="project" value="InterPro"/>
</dbReference>
<evidence type="ECO:0000256" key="6">
    <source>
        <dbReference type="ARBA" id="ARBA00023136"/>
    </source>
</evidence>
<evidence type="ECO:0000256" key="3">
    <source>
        <dbReference type="ARBA" id="ARBA00022692"/>
    </source>
</evidence>
<feature type="transmembrane region" description="Helical" evidence="7">
    <location>
        <begin position="229"/>
        <end position="246"/>
    </location>
</feature>
<dbReference type="AlphaFoldDB" id="A0A921EP35"/>
<comment type="caution">
    <text evidence="9">The sequence shown here is derived from an EMBL/GenBank/DDBJ whole genome shotgun (WGS) entry which is preliminary data.</text>
</comment>
<dbReference type="GO" id="GO:0016020">
    <property type="term" value="C:membrane"/>
    <property type="evidence" value="ECO:0007669"/>
    <property type="project" value="UniProtKB-SubCell"/>
</dbReference>
<comment type="similarity">
    <text evidence="2">Belongs to the peptidase S54 family.</text>
</comment>
<evidence type="ECO:0000256" key="7">
    <source>
        <dbReference type="SAM" id="Phobius"/>
    </source>
</evidence>
<dbReference type="SUPFAM" id="SSF144091">
    <property type="entry name" value="Rhomboid-like"/>
    <property type="match status" value="1"/>
</dbReference>
<feature type="transmembrane region" description="Helical" evidence="7">
    <location>
        <begin position="280"/>
        <end position="300"/>
    </location>
</feature>
<dbReference type="PANTHER" id="PTHR43731">
    <property type="entry name" value="RHOMBOID PROTEASE"/>
    <property type="match status" value="1"/>
</dbReference>
<feature type="domain" description="B box-type" evidence="8">
    <location>
        <begin position="2"/>
        <end position="30"/>
    </location>
</feature>
<reference evidence="9" key="1">
    <citation type="journal article" date="2021" name="PeerJ">
        <title>Extensive microbial diversity within the chicken gut microbiome revealed by metagenomics and culture.</title>
        <authorList>
            <person name="Gilroy R."/>
            <person name="Ravi A."/>
            <person name="Getino M."/>
            <person name="Pursley I."/>
            <person name="Horton D.L."/>
            <person name="Alikhan N.F."/>
            <person name="Baker D."/>
            <person name="Gharbi K."/>
            <person name="Hall N."/>
            <person name="Watson M."/>
            <person name="Adriaenssens E.M."/>
            <person name="Foster-Nyarko E."/>
            <person name="Jarju S."/>
            <person name="Secka A."/>
            <person name="Antonio M."/>
            <person name="Oren A."/>
            <person name="Chaudhuri R.R."/>
            <person name="La Ragione R."/>
            <person name="Hildebrand F."/>
            <person name="Pallen M.J."/>
        </authorList>
    </citation>
    <scope>NUCLEOTIDE SEQUENCE</scope>
    <source>
        <strain evidence="9">ChiGjej3B3-7470</strain>
    </source>
</reference>
<comment type="subcellular location">
    <subcellularLocation>
        <location evidence="1">Membrane</location>
        <topology evidence="1">Multi-pass membrane protein</topology>
    </subcellularLocation>
</comment>
<dbReference type="GO" id="GO:0006508">
    <property type="term" value="P:proteolysis"/>
    <property type="evidence" value="ECO:0007669"/>
    <property type="project" value="UniProtKB-KW"/>
</dbReference>
<dbReference type="PROSITE" id="PS50119">
    <property type="entry name" value="ZF_BBOX"/>
    <property type="match status" value="1"/>
</dbReference>
<protein>
    <submittedName>
        <fullName evidence="9">Rhomboid family intramembrane serine protease</fullName>
    </submittedName>
</protein>
<keyword evidence="9" id="KW-0645">Protease</keyword>
<organism evidence="9 10">
    <name type="scientific">Tessaracoccus flavescens</name>
    <dbReference type="NCBI Taxonomy" id="399497"/>
    <lineage>
        <taxon>Bacteria</taxon>
        <taxon>Bacillati</taxon>
        <taxon>Actinomycetota</taxon>
        <taxon>Actinomycetes</taxon>
        <taxon>Propionibacteriales</taxon>
        <taxon>Propionibacteriaceae</taxon>
        <taxon>Tessaracoccus</taxon>
    </lineage>
</organism>
<feature type="transmembrane region" description="Helical" evidence="7">
    <location>
        <begin position="144"/>
        <end position="164"/>
    </location>
</feature>
<evidence type="ECO:0000313" key="9">
    <source>
        <dbReference type="EMBL" id="HJE51144.1"/>
    </source>
</evidence>
<name>A0A921EP35_9ACTN</name>
<dbReference type="InterPro" id="IPR050925">
    <property type="entry name" value="Rhomboid_protease_S54"/>
</dbReference>
<feature type="transmembrane region" description="Helical" evidence="7">
    <location>
        <begin position="202"/>
        <end position="220"/>
    </location>
</feature>
<reference evidence="9" key="2">
    <citation type="submission" date="2021-09" db="EMBL/GenBank/DDBJ databases">
        <authorList>
            <person name="Gilroy R."/>
        </authorList>
    </citation>
    <scope>NUCLEOTIDE SEQUENCE</scope>
    <source>
        <strain evidence="9">ChiGjej3B3-7470</strain>
    </source>
</reference>
<dbReference type="InterPro" id="IPR022764">
    <property type="entry name" value="Peptidase_S54_rhomboid_dom"/>
</dbReference>